<protein>
    <submittedName>
        <fullName evidence="1">Uncharacterized protein</fullName>
    </submittedName>
</protein>
<gene>
    <name evidence="1" type="ORF">ECRA1380_LOCUS10692</name>
</gene>
<dbReference type="EMBL" id="HBIK01023008">
    <property type="protein sequence ID" value="CAE0385728.1"/>
    <property type="molecule type" value="Transcribed_RNA"/>
</dbReference>
<organism evidence="1">
    <name type="scientific">Euplotes crassus</name>
    <dbReference type="NCBI Taxonomy" id="5936"/>
    <lineage>
        <taxon>Eukaryota</taxon>
        <taxon>Sar</taxon>
        <taxon>Alveolata</taxon>
        <taxon>Ciliophora</taxon>
        <taxon>Intramacronucleata</taxon>
        <taxon>Spirotrichea</taxon>
        <taxon>Hypotrichia</taxon>
        <taxon>Euplotida</taxon>
        <taxon>Euplotidae</taxon>
        <taxon>Moneuplotes</taxon>
    </lineage>
</organism>
<evidence type="ECO:0000313" key="1">
    <source>
        <dbReference type="EMBL" id="CAE0385728.1"/>
    </source>
</evidence>
<reference evidence="1" key="1">
    <citation type="submission" date="2021-01" db="EMBL/GenBank/DDBJ databases">
        <authorList>
            <person name="Corre E."/>
            <person name="Pelletier E."/>
            <person name="Niang G."/>
            <person name="Scheremetjew M."/>
            <person name="Finn R."/>
            <person name="Kale V."/>
            <person name="Holt S."/>
            <person name="Cochrane G."/>
            <person name="Meng A."/>
            <person name="Brown T."/>
            <person name="Cohen L."/>
        </authorList>
    </citation>
    <scope>NUCLEOTIDE SEQUENCE</scope>
    <source>
        <strain evidence="1">CT5</strain>
    </source>
</reference>
<accession>A0A7S3NYG4</accession>
<proteinExistence type="predicted"/>
<sequence length="174" mass="20121">MDALSSLKPKRFGDRPDVIYKTILRSFKKYYLKDFNEATDYKKMKRKMPLQKDLLTMANLYVKERIPESPYSDLSLFIAAVVQQKIPEEADGNERLQELSRTVGDVLYKFNKTKMNSLLVYPQFSYLLSKFLSIDDLLGFIGNKSSSPEGTQNLQDQIEFLRQQCSIVLGRTAL</sequence>
<name>A0A7S3NYG4_EUPCR</name>
<dbReference type="AlphaFoldDB" id="A0A7S3NYG4"/>